<evidence type="ECO:0000259" key="2">
    <source>
        <dbReference type="PROSITE" id="PS50056"/>
    </source>
</evidence>
<reference evidence="4" key="1">
    <citation type="submission" date="2025-08" db="UniProtKB">
        <authorList>
            <consortium name="RefSeq"/>
        </authorList>
    </citation>
    <scope>IDENTIFICATION</scope>
    <source>
        <tissue evidence="4">Muscle</tissue>
    </source>
</reference>
<feature type="region of interest" description="Disordered" evidence="1">
    <location>
        <begin position="191"/>
        <end position="270"/>
    </location>
</feature>
<proteinExistence type="predicted"/>
<name>A0ABM1B9V5_LIMPO</name>
<dbReference type="PANTHER" id="PTHR23339">
    <property type="entry name" value="TYROSINE SPECIFIC PROTEIN PHOSPHATASE AND DUAL SPECIFICITY PROTEIN PHOSPHATASE"/>
    <property type="match status" value="1"/>
</dbReference>
<dbReference type="InterPro" id="IPR050561">
    <property type="entry name" value="PTP"/>
</dbReference>
<dbReference type="InterPro" id="IPR000387">
    <property type="entry name" value="Tyr_Pase_dom"/>
</dbReference>
<dbReference type="GeneID" id="106462377"/>
<dbReference type="InterPro" id="IPR000340">
    <property type="entry name" value="Dual-sp_phosphatase_cat-dom"/>
</dbReference>
<feature type="compositionally biased region" description="Low complexity" evidence="1">
    <location>
        <begin position="254"/>
        <end position="270"/>
    </location>
</feature>
<gene>
    <name evidence="4" type="primary">LOC106462377</name>
</gene>
<dbReference type="Proteomes" id="UP000694941">
    <property type="component" value="Unplaced"/>
</dbReference>
<keyword evidence="3" id="KW-1185">Reference proteome</keyword>
<organism evidence="3 4">
    <name type="scientific">Limulus polyphemus</name>
    <name type="common">Atlantic horseshoe crab</name>
    <dbReference type="NCBI Taxonomy" id="6850"/>
    <lineage>
        <taxon>Eukaryota</taxon>
        <taxon>Metazoa</taxon>
        <taxon>Ecdysozoa</taxon>
        <taxon>Arthropoda</taxon>
        <taxon>Chelicerata</taxon>
        <taxon>Merostomata</taxon>
        <taxon>Xiphosura</taxon>
        <taxon>Limulidae</taxon>
        <taxon>Limulus</taxon>
    </lineage>
</organism>
<feature type="compositionally biased region" description="Polar residues" evidence="1">
    <location>
        <begin position="203"/>
        <end position="213"/>
    </location>
</feature>
<protein>
    <submittedName>
        <fullName evidence="4">Protein tyrosine phosphatase domain-containing protein 1-like</fullName>
    </submittedName>
</protein>
<feature type="compositionally biased region" description="Basic and acidic residues" evidence="1">
    <location>
        <begin position="214"/>
        <end position="230"/>
    </location>
</feature>
<dbReference type="PROSITE" id="PS50056">
    <property type="entry name" value="TYR_PHOSPHATASE_2"/>
    <property type="match status" value="1"/>
</dbReference>
<evidence type="ECO:0000313" key="4">
    <source>
        <dbReference type="RefSeq" id="XP_013777749.2"/>
    </source>
</evidence>
<sequence length="574" mass="64647">MSNATLLDMVKVMAFALTEGKVGVHCHAGLGRTGVLIGCFLIYSLRCKPNDTIRYIRSKRPHSIQTRSQITCVQQFAQFIIPLFTVFSNVIHKSPGFTLNQYLNRQKKLLHGYEARHLKYIPKIMYLICERLLELSNSQDRFLERTQSSFGSVSRYHLQYSAGFWNNFLSATSPDEYHWRPISQLTLQLSSEHSGLSPMPPHSQRTSPCNSRESSFEHAREDASRVEHWVDSLPNIMGNGTRTETTIPKKDPSSSKASSSKNSGSCGRQSSNALIMSDASNECLNDSQLSYRTSGSQRTTRTAQSSYMGYYPDFDPESSDDSIDSVLMEDDCREDLLDNTCYRELSSQLEMRSLQEAGTCSQPIDTNSIVEALLLSHNLMGSDFNGALRQFQRDLNTRGSAWDRLTAETDPVLLAGLLWSWLDHLQGPILNKHDLTHIVIKAGKPVEALQRLDRGTRYTTEYFLRFLIRLHISSSELRNDLLRRIVSSLTHQCLIIRGSIQPTGMQWTKMREGTSTYVMQFVKGLCEVLSGVSFAVGGEENKHLWNSTPNRTRGVCEGLNVMASAIGRGSTVLR</sequence>
<dbReference type="Pfam" id="PF00782">
    <property type="entry name" value="DSPc"/>
    <property type="match status" value="1"/>
</dbReference>
<dbReference type="RefSeq" id="XP_013777749.2">
    <property type="nucleotide sequence ID" value="XM_013922295.2"/>
</dbReference>
<feature type="domain" description="Tyrosine specific protein phosphatases" evidence="2">
    <location>
        <begin position="4"/>
        <end position="71"/>
    </location>
</feature>
<accession>A0ABM1B9V5</accession>
<dbReference type="PROSITE" id="PS00383">
    <property type="entry name" value="TYR_PHOSPHATASE_1"/>
    <property type="match status" value="1"/>
</dbReference>
<dbReference type="InterPro" id="IPR016130">
    <property type="entry name" value="Tyr_Pase_AS"/>
</dbReference>
<evidence type="ECO:0000256" key="1">
    <source>
        <dbReference type="SAM" id="MobiDB-lite"/>
    </source>
</evidence>
<dbReference type="Gene3D" id="3.90.190.10">
    <property type="entry name" value="Protein tyrosine phosphatase superfamily"/>
    <property type="match status" value="1"/>
</dbReference>
<dbReference type="SUPFAM" id="SSF52799">
    <property type="entry name" value="(Phosphotyrosine protein) phosphatases II"/>
    <property type="match status" value="1"/>
</dbReference>
<evidence type="ECO:0000313" key="3">
    <source>
        <dbReference type="Proteomes" id="UP000694941"/>
    </source>
</evidence>
<dbReference type="InterPro" id="IPR029021">
    <property type="entry name" value="Prot-tyrosine_phosphatase-like"/>
</dbReference>